<organism evidence="10 11">
    <name type="scientific">Habropoda laboriosa</name>
    <dbReference type="NCBI Taxonomy" id="597456"/>
    <lineage>
        <taxon>Eukaryota</taxon>
        <taxon>Metazoa</taxon>
        <taxon>Ecdysozoa</taxon>
        <taxon>Arthropoda</taxon>
        <taxon>Hexapoda</taxon>
        <taxon>Insecta</taxon>
        <taxon>Pterygota</taxon>
        <taxon>Neoptera</taxon>
        <taxon>Endopterygota</taxon>
        <taxon>Hymenoptera</taxon>
        <taxon>Apocrita</taxon>
        <taxon>Aculeata</taxon>
        <taxon>Apoidea</taxon>
        <taxon>Anthophila</taxon>
        <taxon>Apidae</taxon>
        <taxon>Habropoda</taxon>
    </lineage>
</organism>
<evidence type="ECO:0000256" key="4">
    <source>
        <dbReference type="ARBA" id="ARBA00022692"/>
    </source>
</evidence>
<dbReference type="EMBL" id="KQ414642">
    <property type="protein sequence ID" value="KOC66719.1"/>
    <property type="molecule type" value="Genomic_DNA"/>
</dbReference>
<dbReference type="InterPro" id="IPR038757">
    <property type="entry name" value="BRAP"/>
</dbReference>
<dbReference type="PANTHER" id="PTHR35259:SF1">
    <property type="entry name" value="BOMBESIN RECEPTOR-ACTIVATED PROTEIN C6ORF89"/>
    <property type="match status" value="1"/>
</dbReference>
<evidence type="ECO:0000256" key="5">
    <source>
        <dbReference type="ARBA" id="ARBA00022968"/>
    </source>
</evidence>
<keyword evidence="8 9" id="KW-0472">Membrane</keyword>
<evidence type="ECO:0000256" key="7">
    <source>
        <dbReference type="ARBA" id="ARBA00023034"/>
    </source>
</evidence>
<protein>
    <submittedName>
        <fullName evidence="10">Uncharacterized protein</fullName>
    </submittedName>
</protein>
<dbReference type="AlphaFoldDB" id="A0A0L7R7A2"/>
<keyword evidence="6 9" id="KW-1133">Transmembrane helix</keyword>
<feature type="transmembrane region" description="Helical" evidence="9">
    <location>
        <begin position="48"/>
        <end position="69"/>
    </location>
</feature>
<gene>
    <name evidence="10" type="ORF">WH47_00412</name>
</gene>
<evidence type="ECO:0000256" key="6">
    <source>
        <dbReference type="ARBA" id="ARBA00022989"/>
    </source>
</evidence>
<accession>A0A0L7R7A2</accession>
<evidence type="ECO:0000313" key="10">
    <source>
        <dbReference type="EMBL" id="KOC66719.1"/>
    </source>
</evidence>
<evidence type="ECO:0000256" key="1">
    <source>
        <dbReference type="ARBA" id="ARBA00004323"/>
    </source>
</evidence>
<keyword evidence="3" id="KW-0963">Cytoplasm</keyword>
<evidence type="ECO:0000256" key="9">
    <source>
        <dbReference type="SAM" id="Phobius"/>
    </source>
</evidence>
<evidence type="ECO:0000256" key="3">
    <source>
        <dbReference type="ARBA" id="ARBA00022490"/>
    </source>
</evidence>
<dbReference type="GO" id="GO:0000139">
    <property type="term" value="C:Golgi membrane"/>
    <property type="evidence" value="ECO:0007669"/>
    <property type="project" value="UniProtKB-SubCell"/>
</dbReference>
<dbReference type="OrthoDB" id="10036464at2759"/>
<evidence type="ECO:0000313" key="11">
    <source>
        <dbReference type="Proteomes" id="UP000053825"/>
    </source>
</evidence>
<dbReference type="PANTHER" id="PTHR35259">
    <property type="entry name" value="BOMBESIN RECEPTOR-ACTIVATED PROTEIN C6ORF89"/>
    <property type="match status" value="1"/>
</dbReference>
<keyword evidence="5" id="KW-0735">Signal-anchor</keyword>
<dbReference type="Proteomes" id="UP000053825">
    <property type="component" value="Unassembled WGS sequence"/>
</dbReference>
<keyword evidence="4 9" id="KW-0812">Transmembrane</keyword>
<sequence>MVNLEVYKKKLEKIHQYARENGISETEVDKSLQNCFHILEKKEKKCSIFFCVKNMIIILFTIVMCFIFFDHKFVTVTLLRNLQNSIYPGLKLVRKIAVPIIQHYPSLSELYDEWCILENPYFYVNDMDCWPCNVVHFIPDLTNHHICRSFNPGIPYTKTENISEVHMENVQQLLWEHSEIFEKDAMNVFSNNLTYRNIRDIMENKTGLNPSNNLNNHITWRINRMAAGRCLRKLFPKPIDIPNWWEQSIEKFIFFDEPKSPPYRLPNPECSNVVIRCTSGSRLIKMISSPECIASCKSFTILLSVGKTLWYNWWYWRPISLPALNSTSITISYMTSFC</sequence>
<name>A0A0L7R7A2_9HYME</name>
<keyword evidence="7" id="KW-0333">Golgi apparatus</keyword>
<reference evidence="10 11" key="1">
    <citation type="submission" date="2015-07" db="EMBL/GenBank/DDBJ databases">
        <title>The genome of Habropoda laboriosa.</title>
        <authorList>
            <person name="Pan H."/>
            <person name="Kapheim K."/>
        </authorList>
    </citation>
    <scope>NUCLEOTIDE SEQUENCE [LARGE SCALE GENOMIC DNA]</scope>
    <source>
        <strain evidence="10">0110345459</strain>
    </source>
</reference>
<comment type="subcellular location">
    <subcellularLocation>
        <location evidence="2">Cytoplasm</location>
    </subcellularLocation>
    <subcellularLocation>
        <location evidence="1">Golgi apparatus membrane</location>
        <topology evidence="1">Single-pass type II membrane protein</topology>
    </subcellularLocation>
</comment>
<evidence type="ECO:0000256" key="8">
    <source>
        <dbReference type="ARBA" id="ARBA00023136"/>
    </source>
</evidence>
<proteinExistence type="predicted"/>
<evidence type="ECO:0000256" key="2">
    <source>
        <dbReference type="ARBA" id="ARBA00004496"/>
    </source>
</evidence>
<keyword evidence="11" id="KW-1185">Reference proteome</keyword>